<evidence type="ECO:0000313" key="6">
    <source>
        <dbReference type="Proteomes" id="UP000308768"/>
    </source>
</evidence>
<dbReference type="InterPro" id="IPR036291">
    <property type="entry name" value="NAD(P)-bd_dom_sf"/>
</dbReference>
<dbReference type="CDD" id="cd05367">
    <property type="entry name" value="SPR-like_SDR_c"/>
    <property type="match status" value="1"/>
</dbReference>
<evidence type="ECO:0000256" key="2">
    <source>
        <dbReference type="ARBA" id="ARBA00022857"/>
    </source>
</evidence>
<evidence type="ECO:0000256" key="3">
    <source>
        <dbReference type="ARBA" id="ARBA00023002"/>
    </source>
</evidence>
<dbReference type="Gene3D" id="3.40.50.720">
    <property type="entry name" value="NAD(P)-binding Rossmann-like Domain"/>
    <property type="match status" value="1"/>
</dbReference>
<dbReference type="EMBL" id="NAJN01001290">
    <property type="protein sequence ID" value="TKA64265.1"/>
    <property type="molecule type" value="Genomic_DNA"/>
</dbReference>
<keyword evidence="6" id="KW-1185">Reference proteome</keyword>
<evidence type="ECO:0000259" key="4">
    <source>
        <dbReference type="SMART" id="SM00822"/>
    </source>
</evidence>
<dbReference type="OrthoDB" id="153074at2759"/>
<name>A0A4U0WRH1_9PEZI</name>
<feature type="domain" description="Ketoreductase" evidence="4">
    <location>
        <begin position="6"/>
        <end position="184"/>
    </location>
</feature>
<keyword evidence="3" id="KW-0560">Oxidoreductase</keyword>
<dbReference type="AlphaFoldDB" id="A0A4U0WRH1"/>
<dbReference type="InterPro" id="IPR057326">
    <property type="entry name" value="KR_dom"/>
</dbReference>
<evidence type="ECO:0000313" key="5">
    <source>
        <dbReference type="EMBL" id="TKA64265.1"/>
    </source>
</evidence>
<organism evidence="5 6">
    <name type="scientific">Cryomyces minteri</name>
    <dbReference type="NCBI Taxonomy" id="331657"/>
    <lineage>
        <taxon>Eukaryota</taxon>
        <taxon>Fungi</taxon>
        <taxon>Dikarya</taxon>
        <taxon>Ascomycota</taxon>
        <taxon>Pezizomycotina</taxon>
        <taxon>Dothideomycetes</taxon>
        <taxon>Dothideomycetes incertae sedis</taxon>
        <taxon>Cryomyces</taxon>
    </lineage>
</organism>
<gene>
    <name evidence="5" type="ORF">B0A49_05358</name>
</gene>
<reference evidence="5 6" key="1">
    <citation type="submission" date="2017-03" db="EMBL/GenBank/DDBJ databases">
        <title>Genomes of endolithic fungi from Antarctica.</title>
        <authorList>
            <person name="Coleine C."/>
            <person name="Masonjones S."/>
            <person name="Stajich J.E."/>
        </authorList>
    </citation>
    <scope>NUCLEOTIDE SEQUENCE [LARGE SCALE GENOMIC DNA]</scope>
    <source>
        <strain evidence="5 6">CCFEE 5187</strain>
    </source>
</reference>
<dbReference type="PANTHER" id="PTHR43008:SF8">
    <property type="entry name" value="BENZIL REDUCTASE ((S)-BENZOIN FORMING) IRC24"/>
    <property type="match status" value="1"/>
</dbReference>
<comment type="similarity">
    <text evidence="1">Belongs to the short-chain dehydrogenases/reductases (SDR) family.</text>
</comment>
<dbReference type="STRING" id="331657.A0A4U0WRH1"/>
<accession>A0A4U0WRH1</accession>
<dbReference type="Pfam" id="PF00106">
    <property type="entry name" value="adh_short"/>
    <property type="match status" value="1"/>
</dbReference>
<protein>
    <recommendedName>
        <fullName evidence="4">Ketoreductase domain-containing protein</fullName>
    </recommendedName>
</protein>
<comment type="caution">
    <text evidence="5">The sequence shown here is derived from an EMBL/GenBank/DDBJ whole genome shotgun (WGS) entry which is preliminary data.</text>
</comment>
<dbReference type="SUPFAM" id="SSF51735">
    <property type="entry name" value="NAD(P)-binding Rossmann-fold domains"/>
    <property type="match status" value="1"/>
</dbReference>
<dbReference type="FunFam" id="3.40.50.720:FF:000281">
    <property type="entry name" value="Uncharacterized oxidoreductase YIR035C"/>
    <property type="match status" value="1"/>
</dbReference>
<dbReference type="GO" id="GO:0050664">
    <property type="term" value="F:oxidoreductase activity, acting on NAD(P)H, oxygen as acceptor"/>
    <property type="evidence" value="ECO:0007669"/>
    <property type="project" value="TreeGrafter"/>
</dbReference>
<keyword evidence="2" id="KW-0521">NADP</keyword>
<dbReference type="SMART" id="SM00822">
    <property type="entry name" value="PKS_KR"/>
    <property type="match status" value="1"/>
</dbReference>
<dbReference type="PANTHER" id="PTHR43008">
    <property type="entry name" value="BENZIL REDUCTASE"/>
    <property type="match status" value="1"/>
</dbReference>
<evidence type="ECO:0000256" key="1">
    <source>
        <dbReference type="ARBA" id="ARBA00006484"/>
    </source>
</evidence>
<dbReference type="Proteomes" id="UP000308768">
    <property type="component" value="Unassembled WGS sequence"/>
</dbReference>
<proteinExistence type="inferred from homology"/>
<dbReference type="InterPro" id="IPR002347">
    <property type="entry name" value="SDR_fam"/>
</dbReference>
<sequence length="254" mass="27349">MSAKGKVIILTGASRGIGLAIAHYLLKSACNLVVVARSQKPLQELSDQYPGQVEVLAGDLADASLGPKAVKMASSRWGKLDGLIVNHGVLAPVKRISQAEVEEWREAFDINVFSAVSLVKAALPDLRSSRGRIIFCSSGAAIGAYSTWGAYGATKAVLNHMAMTLAVEEQEVTTVSIRPGVVDTEMQRELREVHHESMDQKDAAKFAELKSTGGLLRPEQPGHVMAKLALDAPHEMSGKFLSWDDESLARFQDA</sequence>
<dbReference type="PRINTS" id="PR00081">
    <property type="entry name" value="GDHRDH"/>
</dbReference>